<protein>
    <submittedName>
        <fullName evidence="5">Guanylate-binding protein 6-like</fullName>
    </submittedName>
</protein>
<dbReference type="AlphaFoldDB" id="A0A1S3K3M5"/>
<reference evidence="5" key="1">
    <citation type="submission" date="2025-08" db="UniProtKB">
        <authorList>
            <consortium name="RefSeq"/>
        </authorList>
    </citation>
    <scope>IDENTIFICATION</scope>
    <source>
        <tissue evidence="5">Gonads</tissue>
    </source>
</reference>
<dbReference type="SUPFAM" id="SSF48340">
    <property type="entry name" value="Interferon-induced guanylate-binding protein 1 (GBP1), C-terminal domain"/>
    <property type="match status" value="1"/>
</dbReference>
<dbReference type="RefSeq" id="XP_013417225.1">
    <property type="nucleotide sequence ID" value="XM_013561771.1"/>
</dbReference>
<keyword evidence="1" id="KW-0378">Hydrolase</keyword>
<dbReference type="GeneID" id="106178553"/>
<name>A0A1S3K3M5_LINAN</name>
<dbReference type="KEGG" id="lak:106178553"/>
<sequence length="565" mass="64689">MVGEHDAFELGNEMNAKTLGIWMGTKVLRNREKGFTAILLDSEGTDAFDSEAANDIGILVMTVLLTSQLIYNTKNVPMKRDTEELKVLTDITGKVRVKENEEVTEDMGTLRKMFPNFLWLLRDVHLKFVHPVTKEQMTPTAYVKEVVFKKGTQETAETSQEKIGRVILSAFEQVEAFDLPFPGDTDVLEDIAANADRINPKFNEKIEILIGLILSNLECKRGVAENSKITGDQLATMLQFYVKAVNDPDTIPAMKSAWNASTELRRIKILQDMVSQYNTQMTEAITKVCLKGSEMIPIEERHCDDAEKPSLMSIHDAVMDNVRNGLNKQLEFFGFDEEEQHLNNSLFLDFNERIVRRDTSQENDVIIGGELFRYLQENRERSRLNCEKVFKSLLDELKKRLNPIPVDYTEEMLLADIEQLKMSYLKQAIGPAKLVVLDESFLSSDMTDFLRICKAIQGFRMEVVEAKRQQEVLALQNAKQRCKLQDIIDESARQKEEHSKALQIMAKNNQKNLEKLQKSQEESWLRHKKKMEDLPKAYQQQIAELSEVCLNLIPLLCKNSLIGTN</sequence>
<dbReference type="Gene3D" id="3.40.50.300">
    <property type="entry name" value="P-loop containing nucleotide triphosphate hydrolases"/>
    <property type="match status" value="1"/>
</dbReference>
<dbReference type="GO" id="GO:0003924">
    <property type="term" value="F:GTPase activity"/>
    <property type="evidence" value="ECO:0007669"/>
    <property type="project" value="InterPro"/>
</dbReference>
<dbReference type="InterPro" id="IPR027417">
    <property type="entry name" value="P-loop_NTPase"/>
</dbReference>
<evidence type="ECO:0000256" key="1">
    <source>
        <dbReference type="ARBA" id="ARBA00022801"/>
    </source>
</evidence>
<accession>A0A1S3K3M5</accession>
<dbReference type="PANTHER" id="PTHR10751">
    <property type="entry name" value="GUANYLATE BINDING PROTEIN"/>
    <property type="match status" value="1"/>
</dbReference>
<evidence type="ECO:0000259" key="3">
    <source>
        <dbReference type="Pfam" id="PF02263"/>
    </source>
</evidence>
<proteinExistence type="predicted"/>
<organism evidence="4 5">
    <name type="scientific">Lingula anatina</name>
    <name type="common">Brachiopod</name>
    <name type="synonym">Lingula unguis</name>
    <dbReference type="NCBI Taxonomy" id="7574"/>
    <lineage>
        <taxon>Eukaryota</taxon>
        <taxon>Metazoa</taxon>
        <taxon>Spiralia</taxon>
        <taxon>Lophotrochozoa</taxon>
        <taxon>Brachiopoda</taxon>
        <taxon>Linguliformea</taxon>
        <taxon>Lingulata</taxon>
        <taxon>Lingulida</taxon>
        <taxon>Linguloidea</taxon>
        <taxon>Lingulidae</taxon>
        <taxon>Lingula</taxon>
    </lineage>
</organism>
<dbReference type="Proteomes" id="UP000085678">
    <property type="component" value="Unplaced"/>
</dbReference>
<feature type="coiled-coil region" evidence="2">
    <location>
        <begin position="461"/>
        <end position="519"/>
    </location>
</feature>
<dbReference type="OrthoDB" id="5958801at2759"/>
<dbReference type="GO" id="GO:0005525">
    <property type="term" value="F:GTP binding"/>
    <property type="evidence" value="ECO:0007669"/>
    <property type="project" value="InterPro"/>
</dbReference>
<dbReference type="InterPro" id="IPR036543">
    <property type="entry name" value="Guanylate-bd_C_sf"/>
</dbReference>
<evidence type="ECO:0000313" key="5">
    <source>
        <dbReference type="RefSeq" id="XP_013417225.1"/>
    </source>
</evidence>
<keyword evidence="4" id="KW-1185">Reference proteome</keyword>
<evidence type="ECO:0000256" key="2">
    <source>
        <dbReference type="SAM" id="Coils"/>
    </source>
</evidence>
<gene>
    <name evidence="5" type="primary">LOC106178553</name>
</gene>
<feature type="domain" description="Guanylate-binding protein N-terminal" evidence="3">
    <location>
        <begin position="1"/>
        <end position="218"/>
    </location>
</feature>
<dbReference type="InterPro" id="IPR015894">
    <property type="entry name" value="Guanylate-bd_N"/>
</dbReference>
<keyword evidence="2" id="KW-0175">Coiled coil</keyword>
<dbReference type="InParanoid" id="A0A1S3K3M5"/>
<dbReference type="Pfam" id="PF02263">
    <property type="entry name" value="GBP"/>
    <property type="match status" value="1"/>
</dbReference>
<evidence type="ECO:0000313" key="4">
    <source>
        <dbReference type="Proteomes" id="UP000085678"/>
    </source>
</evidence>
<dbReference type="SUPFAM" id="SSF52540">
    <property type="entry name" value="P-loop containing nucleoside triphosphate hydrolases"/>
    <property type="match status" value="1"/>
</dbReference>